<dbReference type="AlphaFoldDB" id="A0AAV9WMG9"/>
<dbReference type="EMBL" id="JAVHJL010000002">
    <property type="protein sequence ID" value="KAK6510172.1"/>
    <property type="molecule type" value="Genomic_DNA"/>
</dbReference>
<evidence type="ECO:0000256" key="1">
    <source>
        <dbReference type="SAM" id="SignalP"/>
    </source>
</evidence>
<protein>
    <submittedName>
        <fullName evidence="2">Uncharacterized protein</fullName>
    </submittedName>
</protein>
<reference evidence="2 3" key="1">
    <citation type="submission" date="2023-08" db="EMBL/GenBank/DDBJ databases">
        <authorList>
            <person name="Palmer J.M."/>
        </authorList>
    </citation>
    <scope>NUCLEOTIDE SEQUENCE [LARGE SCALE GENOMIC DNA]</scope>
    <source>
        <strain evidence="2 3">TWF481</strain>
    </source>
</reference>
<organism evidence="2 3">
    <name type="scientific">Arthrobotrys musiformis</name>
    <dbReference type="NCBI Taxonomy" id="47236"/>
    <lineage>
        <taxon>Eukaryota</taxon>
        <taxon>Fungi</taxon>
        <taxon>Dikarya</taxon>
        <taxon>Ascomycota</taxon>
        <taxon>Pezizomycotina</taxon>
        <taxon>Orbiliomycetes</taxon>
        <taxon>Orbiliales</taxon>
        <taxon>Orbiliaceae</taxon>
        <taxon>Arthrobotrys</taxon>
    </lineage>
</organism>
<sequence>MWSSLHIGKLLLCMFVTAGAIVQSSPTGPGTRGTSGKPSLGIVDSGTPGVSKRQATAEQLHQFARAFSNLGGAPTVTEPGDLGGKASETSSGLVRKETIPASFFYDEKGLFVRCNQPAYVYNLRPWDHPDFPEFKIEDWPDYSKFESRQKALLWIRDTQYGCKRCRCDEEGRIIRNPKGTPNCGPKTVKKCSLFYACFCTVNLIQPVATSTTATVTDYQNALDSIPVSARAQNTGYHWRWGGSTLRFTDPRPPLRFADDTLAILPAPQDSETLGLETSSYGGLARVLDPSNGYFAPSKGNIAKWQ</sequence>
<comment type="caution">
    <text evidence="2">The sequence shown here is derived from an EMBL/GenBank/DDBJ whole genome shotgun (WGS) entry which is preliminary data.</text>
</comment>
<gene>
    <name evidence="2" type="ORF">TWF481_004885</name>
</gene>
<evidence type="ECO:0000313" key="3">
    <source>
        <dbReference type="Proteomes" id="UP001370758"/>
    </source>
</evidence>
<keyword evidence="3" id="KW-1185">Reference proteome</keyword>
<evidence type="ECO:0000313" key="2">
    <source>
        <dbReference type="EMBL" id="KAK6510172.1"/>
    </source>
</evidence>
<feature type="chain" id="PRO_5044001599" evidence="1">
    <location>
        <begin position="21"/>
        <end position="305"/>
    </location>
</feature>
<accession>A0AAV9WMG9</accession>
<feature type="signal peptide" evidence="1">
    <location>
        <begin position="1"/>
        <end position="20"/>
    </location>
</feature>
<dbReference type="Proteomes" id="UP001370758">
    <property type="component" value="Unassembled WGS sequence"/>
</dbReference>
<proteinExistence type="predicted"/>
<keyword evidence="1" id="KW-0732">Signal</keyword>
<name>A0AAV9WMG9_9PEZI</name>